<dbReference type="EMBL" id="CP069031">
    <property type="protein sequence ID" value="QRC99403.1"/>
    <property type="molecule type" value="Genomic_DNA"/>
</dbReference>
<dbReference type="OrthoDB" id="3942339at2759"/>
<dbReference type="InterPro" id="IPR036236">
    <property type="entry name" value="Znf_C2H2_sf"/>
</dbReference>
<dbReference type="AlphaFoldDB" id="A0A7U2I2J0"/>
<sequence length="417" mass="47241">MLFGASDLQSCLLLIIWANIHTLHFGNPLFRHVLDSKALLLDLFTGLSLSFCPGLWTLLNLAGPPTLQWLRDHHSDAPLNVWGVYLLLLEKEGSRAITYIGSGTAASRGLRARIEEHHSGKCPATWVQDAMRNGWDITHTILLATCPIPSPEDVPVYRLVVVALESALAALFWTFRRLDHEYGYTFRTSWTREELPYDGACTHNPIGEPVYGNFHLSKDELKQMAAETRERNRIYQLEYARELRKNPTEQYKKTQKANNIKQRPGTKARQQASVRNKLYECKTCNVSCRDMATLVRHNATPRHRRMVEKGADAWKCCGTDFKFESNYNKHITTKSHLAKHPGSSCMSVLDILTLLSCLHFITPSCTLDTFTAFWLLTIHHSILHPGHLHSILAPHHSLHDPAPWTPSQHSGSSPFTA</sequence>
<proteinExistence type="predicted"/>
<evidence type="ECO:0000313" key="3">
    <source>
        <dbReference type="Proteomes" id="UP000663193"/>
    </source>
</evidence>
<dbReference type="InterPro" id="IPR013087">
    <property type="entry name" value="Znf_C2H2_type"/>
</dbReference>
<gene>
    <name evidence="2" type="ORF">JI435_309940</name>
</gene>
<dbReference type="SUPFAM" id="SSF57667">
    <property type="entry name" value="beta-beta-alpha zinc fingers"/>
    <property type="match status" value="1"/>
</dbReference>
<dbReference type="Pfam" id="PF12874">
    <property type="entry name" value="zf-met"/>
    <property type="match status" value="1"/>
</dbReference>
<feature type="domain" description="C2H2-type" evidence="1">
    <location>
        <begin position="281"/>
        <end position="303"/>
    </location>
</feature>
<evidence type="ECO:0000259" key="1">
    <source>
        <dbReference type="PROSITE" id="PS00028"/>
    </source>
</evidence>
<keyword evidence="3" id="KW-1185">Reference proteome</keyword>
<organism evidence="2 3">
    <name type="scientific">Phaeosphaeria nodorum (strain SN15 / ATCC MYA-4574 / FGSC 10173)</name>
    <name type="common">Glume blotch fungus</name>
    <name type="synonym">Parastagonospora nodorum</name>
    <dbReference type="NCBI Taxonomy" id="321614"/>
    <lineage>
        <taxon>Eukaryota</taxon>
        <taxon>Fungi</taxon>
        <taxon>Dikarya</taxon>
        <taxon>Ascomycota</taxon>
        <taxon>Pezizomycotina</taxon>
        <taxon>Dothideomycetes</taxon>
        <taxon>Pleosporomycetidae</taxon>
        <taxon>Pleosporales</taxon>
        <taxon>Pleosporineae</taxon>
        <taxon>Phaeosphaeriaceae</taxon>
        <taxon>Parastagonospora</taxon>
    </lineage>
</organism>
<evidence type="ECO:0000313" key="2">
    <source>
        <dbReference type="EMBL" id="QRC99403.1"/>
    </source>
</evidence>
<dbReference type="Proteomes" id="UP000663193">
    <property type="component" value="Chromosome 9"/>
</dbReference>
<name>A0A7U2I2J0_PHANO</name>
<dbReference type="VEuPathDB" id="FungiDB:JI435_309940"/>
<protein>
    <recommendedName>
        <fullName evidence="1">C2H2-type domain-containing protein</fullName>
    </recommendedName>
</protein>
<dbReference type="PROSITE" id="PS00028">
    <property type="entry name" value="ZINC_FINGER_C2H2_1"/>
    <property type="match status" value="1"/>
</dbReference>
<reference evidence="3" key="1">
    <citation type="journal article" date="2021" name="BMC Genomics">
        <title>Chromosome-level genome assembly and manually-curated proteome of model necrotroph Parastagonospora nodorum Sn15 reveals a genome-wide trove of candidate effector homologs, and redundancy of virulence-related functions within an accessory chromosome.</title>
        <authorList>
            <person name="Bertazzoni S."/>
            <person name="Jones D.A.B."/>
            <person name="Phan H.T."/>
            <person name="Tan K.-C."/>
            <person name="Hane J.K."/>
        </authorList>
    </citation>
    <scope>NUCLEOTIDE SEQUENCE [LARGE SCALE GENOMIC DNA]</scope>
    <source>
        <strain evidence="3">SN15 / ATCC MYA-4574 / FGSC 10173)</strain>
    </source>
</reference>
<accession>A0A7U2I2J0</accession>